<dbReference type="PANTHER" id="PTHR30188:SF3">
    <property type="entry name" value="ABC TRANSPORTER PERMEASE"/>
    <property type="match status" value="1"/>
</dbReference>
<dbReference type="AlphaFoldDB" id="A0A5M3PRK8"/>
<dbReference type="InterPro" id="IPR003453">
    <property type="entry name" value="ABC_MlaE_roteobac"/>
</dbReference>
<feature type="transmembrane region" description="Helical" evidence="2">
    <location>
        <begin position="268"/>
        <end position="293"/>
    </location>
</feature>
<dbReference type="Proteomes" id="UP000340077">
    <property type="component" value="Unassembled WGS sequence"/>
</dbReference>
<accession>A0A5M3PRK8</accession>
<keyword evidence="2" id="KW-1133">Transmembrane helix</keyword>
<proteinExistence type="predicted"/>
<feature type="compositionally biased region" description="Polar residues" evidence="1">
    <location>
        <begin position="85"/>
        <end position="108"/>
    </location>
</feature>
<organism evidence="3 4">
    <name type="scientific">Marinobacter salsuginis</name>
    <dbReference type="NCBI Taxonomy" id="418719"/>
    <lineage>
        <taxon>Bacteria</taxon>
        <taxon>Pseudomonadati</taxon>
        <taxon>Pseudomonadota</taxon>
        <taxon>Gammaproteobacteria</taxon>
        <taxon>Pseudomonadales</taxon>
        <taxon>Marinobacteraceae</taxon>
        <taxon>Marinobacter</taxon>
    </lineage>
</organism>
<feature type="transmembrane region" description="Helical" evidence="2">
    <location>
        <begin position="453"/>
        <end position="472"/>
    </location>
</feature>
<feature type="transmembrane region" description="Helical" evidence="2">
    <location>
        <begin position="368"/>
        <end position="393"/>
    </location>
</feature>
<feature type="transmembrane region" description="Helical" evidence="2">
    <location>
        <begin position="229"/>
        <end position="248"/>
    </location>
</feature>
<evidence type="ECO:0000313" key="4">
    <source>
        <dbReference type="Proteomes" id="UP000340077"/>
    </source>
</evidence>
<dbReference type="PANTHER" id="PTHR30188">
    <property type="entry name" value="ABC TRANSPORTER PERMEASE PROTEIN-RELATED"/>
    <property type="match status" value="1"/>
</dbReference>
<name>A0A5M3PRK8_9GAMM</name>
<keyword evidence="2" id="KW-0472">Membrane</keyword>
<feature type="transmembrane region" description="Helical" evidence="2">
    <location>
        <begin position="413"/>
        <end position="433"/>
    </location>
</feature>
<dbReference type="EMBL" id="BGZH01000003">
    <property type="protein sequence ID" value="GBO85535.1"/>
    <property type="molecule type" value="Genomic_DNA"/>
</dbReference>
<keyword evidence="2" id="KW-0812">Transmembrane</keyword>
<evidence type="ECO:0000313" key="3">
    <source>
        <dbReference type="EMBL" id="GBO85535.1"/>
    </source>
</evidence>
<dbReference type="NCBIfam" id="TIGR00056">
    <property type="entry name" value="MlaE family lipid ABC transporter permease subunit"/>
    <property type="match status" value="1"/>
</dbReference>
<reference evidence="3 4" key="1">
    <citation type="journal article" date="2019" name="J. Gen. Appl. Microbiol.">
        <title>Aerobic degradation of cis-dichloroethene by the marine bacterium Marinobacter salsuginis strain 5N-3.</title>
        <authorList>
            <person name="Inoue Y."/>
            <person name="Fukunaga Y."/>
            <person name="Katsumata H."/>
            <person name="Ohji S."/>
            <person name="Hosoyama A."/>
            <person name="Mori K."/>
            <person name="Ando K."/>
        </authorList>
    </citation>
    <scope>NUCLEOTIDE SEQUENCE [LARGE SCALE GENOMIC DNA]</scope>
    <source>
        <strain evidence="3 4">5N-3</strain>
    </source>
</reference>
<dbReference type="InterPro" id="IPR030802">
    <property type="entry name" value="Permease_MalE"/>
</dbReference>
<evidence type="ECO:0000256" key="2">
    <source>
        <dbReference type="SAM" id="Phobius"/>
    </source>
</evidence>
<sequence>MCSQVGNERLEIGAGNEIRTRDPNLGKVVLYQLSYSRSFVSGALPRQRLRILRITVRASTVFYQVFVLLEIVGKLVIGRPNHSGIRQNVPSPDSSEQTDQLPPSSKPGSVTIEAGTLRVADDWLLSHYRSLASLASSMSPRDTGALSIDLSGLNRIDTAGASQLASLIGPQRLLEAVTSAGDLPREKSALIAAVCEAMKDQPEPDRGAPSLIRSFVIGTGQKVEGIFRLLWILVGFIGQTLGTLAWNLPRPWRWRMTPFVAAVHDTGLNALPIVALLTFLVGAVVAFLGATVLEDFGATIYTVNLVAFSFLREFGVLLAAILLAGRTASAFTAHIGAMKVNEELDAIRTLGLNPIELLVLPRVMAMMVSLPILTFVGMISGMVGGAIVCALVLDISPTQFMAIVERDIALQHFLVGIVKAPIFAFLIAVIGCLEGFKVAGSAQSVGEHTTSSVVQSIFMVILLDSIAALFFMEMGW</sequence>
<dbReference type="GO" id="GO:0005548">
    <property type="term" value="F:phospholipid transporter activity"/>
    <property type="evidence" value="ECO:0007669"/>
    <property type="project" value="TreeGrafter"/>
</dbReference>
<keyword evidence="4" id="KW-1185">Reference proteome</keyword>
<feature type="region of interest" description="Disordered" evidence="1">
    <location>
        <begin position="85"/>
        <end position="110"/>
    </location>
</feature>
<evidence type="ECO:0000256" key="1">
    <source>
        <dbReference type="SAM" id="MobiDB-lite"/>
    </source>
</evidence>
<dbReference type="Pfam" id="PF02405">
    <property type="entry name" value="MlaE"/>
    <property type="match status" value="1"/>
</dbReference>
<protein>
    <submittedName>
        <fullName evidence="3">ABC transporter permease</fullName>
    </submittedName>
</protein>
<feature type="transmembrane region" description="Helical" evidence="2">
    <location>
        <begin position="305"/>
        <end position="324"/>
    </location>
</feature>
<dbReference type="GO" id="GO:0043190">
    <property type="term" value="C:ATP-binding cassette (ABC) transporter complex"/>
    <property type="evidence" value="ECO:0007669"/>
    <property type="project" value="InterPro"/>
</dbReference>
<comment type="caution">
    <text evidence="3">The sequence shown here is derived from an EMBL/GenBank/DDBJ whole genome shotgun (WGS) entry which is preliminary data.</text>
</comment>
<gene>
    <name evidence="3" type="ORF">MS5N3_29860</name>
</gene>
<dbReference type="AntiFam" id="ANF00012">
    <property type="entry name" value="tRNA translation"/>
</dbReference>